<dbReference type="EMBL" id="GU357823">
    <property type="protein sequence ID" value="ADC35039.1"/>
    <property type="molecule type" value="mRNA"/>
</dbReference>
<dbReference type="AlphaFoldDB" id="D3K2C1"/>
<dbReference type="GO" id="GO:0005634">
    <property type="term" value="C:nucleus"/>
    <property type="evidence" value="ECO:0007669"/>
    <property type="project" value="UniProtKB-SubCell"/>
</dbReference>
<keyword evidence="9" id="KW-0804">Transcription</keyword>
<feature type="compositionally biased region" description="Polar residues" evidence="12">
    <location>
        <begin position="711"/>
        <end position="730"/>
    </location>
</feature>
<dbReference type="Pfam" id="PF00320">
    <property type="entry name" value="GATA"/>
    <property type="match status" value="2"/>
</dbReference>
<protein>
    <submittedName>
        <fullName evidence="14">GATA456a</fullName>
    </submittedName>
</protein>
<feature type="domain" description="GATA-type" evidence="13">
    <location>
        <begin position="384"/>
        <end position="437"/>
    </location>
</feature>
<accession>D3K2C1</accession>
<evidence type="ECO:0000256" key="9">
    <source>
        <dbReference type="ARBA" id="ARBA00023163"/>
    </source>
</evidence>
<dbReference type="SUPFAM" id="SSF57716">
    <property type="entry name" value="Glucocorticoid receptor-like (DNA-binding domain)"/>
    <property type="match status" value="2"/>
</dbReference>
<keyword evidence="10" id="KW-0539">Nucleus</keyword>
<dbReference type="Gene3D" id="3.30.50.10">
    <property type="entry name" value="Erythroid Transcription Factor GATA-1, subunit A"/>
    <property type="match status" value="2"/>
</dbReference>
<evidence type="ECO:0000256" key="2">
    <source>
        <dbReference type="ARBA" id="ARBA00022723"/>
    </source>
</evidence>
<evidence type="ECO:0000259" key="13">
    <source>
        <dbReference type="PROSITE" id="PS50114"/>
    </source>
</evidence>
<keyword evidence="8" id="KW-0010">Activator</keyword>
<evidence type="ECO:0000256" key="6">
    <source>
        <dbReference type="ARBA" id="ARBA00023015"/>
    </source>
</evidence>
<feature type="domain" description="GATA-type" evidence="13">
    <location>
        <begin position="444"/>
        <end position="497"/>
    </location>
</feature>
<dbReference type="CDD" id="cd00202">
    <property type="entry name" value="ZnF_GATA"/>
    <property type="match status" value="2"/>
</dbReference>
<dbReference type="InterPro" id="IPR013088">
    <property type="entry name" value="Znf_NHR/GATA"/>
</dbReference>
<keyword evidence="2" id="KW-0479">Metal-binding</keyword>
<evidence type="ECO:0000256" key="11">
    <source>
        <dbReference type="PROSITE-ProRule" id="PRU00094"/>
    </source>
</evidence>
<keyword evidence="6" id="KW-0805">Transcription regulation</keyword>
<sequence>MIMDPSPTETSGSGEGQNAPGNKSPNPSQGQWVKSGVTEGTPVTWVKHQPEIQRAETPGNSSQQDPIARAWHAASSASPAPRRVEDNVVEGSNPATPQPSSSVQSMVVEEPPVVGTSVIVINPEEGANQQHSVTAMTSIPKEALPGAVHHVLPHMYGGQIIQSQLPHGATQYTMGGQLLDGQDVEVFLKNLDRSQPGFAALHAPSEIVQQVTSSSHLITTYTPMSTSVPAPAHNNYQTQGTSYQPTYEQPSMYATSTGQSYNVPSSRSSLLAQLQSFANGPISAGAGLPAATTWQPSSVQSSTSQAQDGPSRYTYLSTVTSQSSSDQRSTATAEYSVSDRVPNGVAYSYPGICADPNSPGWAQFAANGGDDGTRGMPVDPSNMMAEGRECVNCGAISTPLWRRDGTGHYLCNACGLYHKMNGMNRPLIKPTRRMSNNVLQSGSRRMGLQCANCGTSTTTLWRRNNEGEPVCNACGLYYKLHQVNRPMSMKKDGIQTRKRKPKSSNKSKSKSTDQDLKPVQPPPPLLDLGTTLQHQVVDRGTSVMANTIHNMMMSGTGQQNQQSTLHAILAAQNMALQYSNAPPQSTTTTLTSTLLTSQGLQPQYGAVISQKEPVLATPKQEPSSNNITCLAPSYYQKVMSPKEEPGQPTAQNPYYNTADLAKLMAAQQQQQGFATFQSQKSVPIMIQTTSNPPETGTRENEPTGAELTETPEINSSAISQLSVTTVAQHS</sequence>
<proteinExistence type="evidence at transcript level"/>
<evidence type="ECO:0000256" key="7">
    <source>
        <dbReference type="ARBA" id="ARBA00023125"/>
    </source>
</evidence>
<dbReference type="PROSITE" id="PS50114">
    <property type="entry name" value="GATA_ZN_FINGER_2"/>
    <property type="match status" value="2"/>
</dbReference>
<feature type="compositionally biased region" description="Basic residues" evidence="12">
    <location>
        <begin position="496"/>
        <end position="509"/>
    </location>
</feature>
<keyword evidence="7" id="KW-0238">DNA-binding</keyword>
<evidence type="ECO:0000256" key="12">
    <source>
        <dbReference type="SAM" id="MobiDB-lite"/>
    </source>
</evidence>
<feature type="region of interest" description="Disordered" evidence="12">
    <location>
        <begin position="226"/>
        <end position="260"/>
    </location>
</feature>
<evidence type="ECO:0000256" key="10">
    <source>
        <dbReference type="ARBA" id="ARBA00023242"/>
    </source>
</evidence>
<dbReference type="GO" id="GO:0000981">
    <property type="term" value="F:DNA-binding transcription factor activity, RNA polymerase II-specific"/>
    <property type="evidence" value="ECO:0007669"/>
    <property type="project" value="TreeGrafter"/>
</dbReference>
<feature type="region of interest" description="Disordered" evidence="12">
    <location>
        <begin position="687"/>
        <end position="730"/>
    </location>
</feature>
<name>D3K2C1_THELG</name>
<dbReference type="GO" id="GO:0045165">
    <property type="term" value="P:cell fate commitment"/>
    <property type="evidence" value="ECO:0007669"/>
    <property type="project" value="TreeGrafter"/>
</dbReference>
<dbReference type="GO" id="GO:0045944">
    <property type="term" value="P:positive regulation of transcription by RNA polymerase II"/>
    <property type="evidence" value="ECO:0007669"/>
    <property type="project" value="TreeGrafter"/>
</dbReference>
<evidence type="ECO:0000256" key="1">
    <source>
        <dbReference type="ARBA" id="ARBA00004123"/>
    </source>
</evidence>
<evidence type="ECO:0000256" key="8">
    <source>
        <dbReference type="ARBA" id="ARBA00023159"/>
    </source>
</evidence>
<reference evidence="14" key="1">
    <citation type="journal article" date="2010" name="Evodevo">
        <title>Expression of FoxA and GATA transcription factors correlates with regionalized gut development in two lophotrochozoan marine worms: Chaetopterus (Annelida) and Themiste lageniformis (Sipuncula).</title>
        <authorList>
            <person name="Boyle M.J."/>
            <person name="Seaver E.C."/>
        </authorList>
    </citation>
    <scope>NUCLEOTIDE SEQUENCE</scope>
</reference>
<dbReference type="InterPro" id="IPR039355">
    <property type="entry name" value="Transcription_factor_GATA"/>
</dbReference>
<dbReference type="FunFam" id="3.30.50.10:FF:000001">
    <property type="entry name" value="GATA transcription factor (GATAd)"/>
    <property type="match status" value="1"/>
</dbReference>
<dbReference type="GO" id="GO:0008270">
    <property type="term" value="F:zinc ion binding"/>
    <property type="evidence" value="ECO:0007669"/>
    <property type="project" value="UniProtKB-KW"/>
</dbReference>
<feature type="region of interest" description="Disordered" evidence="12">
    <location>
        <begin position="1"/>
        <end position="105"/>
    </location>
</feature>
<dbReference type="InterPro" id="IPR000679">
    <property type="entry name" value="Znf_GATA"/>
</dbReference>
<evidence type="ECO:0000256" key="5">
    <source>
        <dbReference type="ARBA" id="ARBA00022833"/>
    </source>
</evidence>
<organism evidence="14">
    <name type="scientific">Themiste lageniformis</name>
    <name type="common">Peanut worm</name>
    <dbReference type="NCBI Taxonomy" id="216211"/>
    <lineage>
        <taxon>Eukaryota</taxon>
        <taxon>Metazoa</taxon>
        <taxon>Spiralia</taxon>
        <taxon>Lophotrochozoa</taxon>
        <taxon>Annelida</taxon>
        <taxon>Sipuncula</taxon>
        <taxon>Sipunculidea</taxon>
        <taxon>Golfingiida</taxon>
        <taxon>Themistidae</taxon>
        <taxon>Themiste</taxon>
    </lineage>
</organism>
<evidence type="ECO:0000313" key="14">
    <source>
        <dbReference type="EMBL" id="ADC35039.1"/>
    </source>
</evidence>
<dbReference type="PRINTS" id="PR00619">
    <property type="entry name" value="GATAZNFINGER"/>
</dbReference>
<dbReference type="GO" id="GO:0000978">
    <property type="term" value="F:RNA polymerase II cis-regulatory region sequence-specific DNA binding"/>
    <property type="evidence" value="ECO:0007669"/>
    <property type="project" value="TreeGrafter"/>
</dbReference>
<keyword evidence="3" id="KW-0677">Repeat</keyword>
<dbReference type="GO" id="GO:0000122">
    <property type="term" value="P:negative regulation of transcription by RNA polymerase II"/>
    <property type="evidence" value="ECO:0007669"/>
    <property type="project" value="TreeGrafter"/>
</dbReference>
<feature type="region of interest" description="Disordered" evidence="12">
    <location>
        <begin position="488"/>
        <end position="529"/>
    </location>
</feature>
<feature type="region of interest" description="Disordered" evidence="12">
    <location>
        <begin position="292"/>
        <end position="311"/>
    </location>
</feature>
<evidence type="ECO:0000256" key="4">
    <source>
        <dbReference type="ARBA" id="ARBA00022771"/>
    </source>
</evidence>
<dbReference type="PROSITE" id="PS00344">
    <property type="entry name" value="GATA_ZN_FINGER_1"/>
    <property type="match status" value="2"/>
</dbReference>
<keyword evidence="5" id="KW-0862">Zinc</keyword>
<dbReference type="FunFam" id="3.30.50.10:FF:000032">
    <property type="entry name" value="Transcription factor GATA-3"/>
    <property type="match status" value="1"/>
</dbReference>
<comment type="subcellular location">
    <subcellularLocation>
        <location evidence="1">Nucleus</location>
    </subcellularLocation>
</comment>
<evidence type="ECO:0000256" key="3">
    <source>
        <dbReference type="ARBA" id="ARBA00022737"/>
    </source>
</evidence>
<dbReference type="PANTHER" id="PTHR10071">
    <property type="entry name" value="TRANSCRIPTION FACTOR GATA FAMILY MEMBER"/>
    <property type="match status" value="1"/>
</dbReference>
<dbReference type="SMART" id="SM00401">
    <property type="entry name" value="ZnF_GATA"/>
    <property type="match status" value="2"/>
</dbReference>
<feature type="compositionally biased region" description="Low complexity" evidence="12">
    <location>
        <begin position="66"/>
        <end position="81"/>
    </location>
</feature>
<feature type="compositionally biased region" description="Polar residues" evidence="12">
    <location>
        <begin position="19"/>
        <end position="32"/>
    </location>
</feature>
<dbReference type="PANTHER" id="PTHR10071:SF281">
    <property type="entry name" value="BOX A-BINDING FACTOR-RELATED"/>
    <property type="match status" value="1"/>
</dbReference>
<keyword evidence="4 11" id="KW-0863">Zinc-finger</keyword>